<dbReference type="Pfam" id="PF04143">
    <property type="entry name" value="Sulf_transp"/>
    <property type="match status" value="1"/>
</dbReference>
<dbReference type="EMBL" id="DSVL01000405">
    <property type="protein sequence ID" value="HFH30433.1"/>
    <property type="molecule type" value="Genomic_DNA"/>
</dbReference>
<keyword evidence="2" id="KW-1133">Transmembrane helix</keyword>
<feature type="region of interest" description="Disordered" evidence="1">
    <location>
        <begin position="1"/>
        <end position="21"/>
    </location>
</feature>
<evidence type="ECO:0000256" key="1">
    <source>
        <dbReference type="SAM" id="MobiDB-lite"/>
    </source>
</evidence>
<sequence length="246" mass="26605">MSDTNTSTIRRTSARVKETPEQRARKQKIQLTAGIVVAVLLILLGLYIQTQNPKGAYIWMIGLGFGYTLQRSRFCFTASMRDPILTGSTELTKAVIIALALASIGYMALQMKLTGVDLSNLGTENLKDATKLPGHVRAVGVHTVIGGFIFGIGAVIAGGCASGTLMRMGEGFVQQWISIIFFIAGSVIGMVLLPIVQANPILYQKNPVYLPQLLGGWVPAIIVQFGLLFVLYVLADWYGKKKAGEL</sequence>
<protein>
    <submittedName>
        <fullName evidence="3">Transporter</fullName>
    </submittedName>
</protein>
<feature type="transmembrane region" description="Helical" evidence="2">
    <location>
        <begin position="29"/>
        <end position="48"/>
    </location>
</feature>
<evidence type="ECO:0000256" key="2">
    <source>
        <dbReference type="SAM" id="Phobius"/>
    </source>
</evidence>
<dbReference type="AlphaFoldDB" id="A0A7C3EAW1"/>
<keyword evidence="2" id="KW-0812">Transmembrane</keyword>
<feature type="transmembrane region" description="Helical" evidence="2">
    <location>
        <begin position="141"/>
        <end position="164"/>
    </location>
</feature>
<gene>
    <name evidence="3" type="ORF">ENS59_13150</name>
</gene>
<comment type="caution">
    <text evidence="3">The sequence shown here is derived from an EMBL/GenBank/DDBJ whole genome shotgun (WGS) entry which is preliminary data.</text>
</comment>
<evidence type="ECO:0000313" key="3">
    <source>
        <dbReference type="EMBL" id="HFH30433.1"/>
    </source>
</evidence>
<proteinExistence type="predicted"/>
<keyword evidence="2" id="KW-0472">Membrane</keyword>
<feature type="transmembrane region" description="Helical" evidence="2">
    <location>
        <begin position="216"/>
        <end position="235"/>
    </location>
</feature>
<feature type="transmembrane region" description="Helical" evidence="2">
    <location>
        <begin position="176"/>
        <end position="196"/>
    </location>
</feature>
<name>A0A7C3EAW1_9SPIR</name>
<feature type="transmembrane region" description="Helical" evidence="2">
    <location>
        <begin position="54"/>
        <end position="70"/>
    </location>
</feature>
<dbReference type="InterPro" id="IPR007272">
    <property type="entry name" value="Sulf_transp_TsuA/YedE"/>
</dbReference>
<feature type="compositionally biased region" description="Polar residues" evidence="1">
    <location>
        <begin position="1"/>
        <end position="11"/>
    </location>
</feature>
<reference evidence="3" key="1">
    <citation type="journal article" date="2020" name="mSystems">
        <title>Genome- and Community-Level Interaction Insights into Carbon Utilization and Element Cycling Functions of Hydrothermarchaeota in Hydrothermal Sediment.</title>
        <authorList>
            <person name="Zhou Z."/>
            <person name="Liu Y."/>
            <person name="Xu W."/>
            <person name="Pan J."/>
            <person name="Luo Z.H."/>
            <person name="Li M."/>
        </authorList>
    </citation>
    <scope>NUCLEOTIDE SEQUENCE [LARGE SCALE GENOMIC DNA]</scope>
    <source>
        <strain evidence="3">SpSt-503</strain>
    </source>
</reference>
<accession>A0A7C3EAW1</accession>
<organism evidence="3">
    <name type="scientific">Gracilinema caldarium</name>
    <dbReference type="NCBI Taxonomy" id="215591"/>
    <lineage>
        <taxon>Bacteria</taxon>
        <taxon>Pseudomonadati</taxon>
        <taxon>Spirochaetota</taxon>
        <taxon>Spirochaetia</taxon>
        <taxon>Spirochaetales</taxon>
        <taxon>Breznakiellaceae</taxon>
        <taxon>Gracilinema</taxon>
    </lineage>
</organism>
<feature type="transmembrane region" description="Helical" evidence="2">
    <location>
        <begin position="91"/>
        <end position="109"/>
    </location>
</feature>